<evidence type="ECO:0000313" key="2">
    <source>
        <dbReference type="EMBL" id="VIO56176.1"/>
    </source>
</evidence>
<name>A0A4E9ECK2_GIBZA</name>
<dbReference type="AlphaFoldDB" id="A0A4E9ECK2"/>
<protein>
    <recommendedName>
        <fullName evidence="1">Heterokaryon incompatibility domain-containing protein</fullName>
    </recommendedName>
</protein>
<organism evidence="2">
    <name type="scientific">Gibberella zeae</name>
    <name type="common">Wheat head blight fungus</name>
    <name type="synonym">Fusarium graminearum</name>
    <dbReference type="NCBI Taxonomy" id="5518"/>
    <lineage>
        <taxon>Eukaryota</taxon>
        <taxon>Fungi</taxon>
        <taxon>Dikarya</taxon>
        <taxon>Ascomycota</taxon>
        <taxon>Pezizomycotina</taxon>
        <taxon>Sordariomycetes</taxon>
        <taxon>Hypocreomycetidae</taxon>
        <taxon>Hypocreales</taxon>
        <taxon>Nectriaceae</taxon>
        <taxon>Fusarium</taxon>
    </lineage>
</organism>
<gene>
    <name evidence="2" type="ORF">FUG_LOCUS202813</name>
</gene>
<reference evidence="2" key="1">
    <citation type="submission" date="2019-04" db="EMBL/GenBank/DDBJ databases">
        <authorList>
            <person name="Melise S."/>
            <person name="Noan J."/>
            <person name="Okalmin O."/>
        </authorList>
    </citation>
    <scope>NUCLEOTIDE SEQUENCE</scope>
    <source>
        <strain evidence="2">FN9</strain>
    </source>
</reference>
<proteinExistence type="predicted"/>
<accession>A0A4E9ECK2</accession>
<dbReference type="PANTHER" id="PTHR24148">
    <property type="entry name" value="ANKYRIN REPEAT DOMAIN-CONTAINING PROTEIN 39 HOMOLOG-RELATED"/>
    <property type="match status" value="1"/>
</dbReference>
<dbReference type="PANTHER" id="PTHR24148:SF77">
    <property type="entry name" value="HETEROKARYON INCOMPATIBILITY DOMAIN-CONTAINING PROTEIN"/>
    <property type="match status" value="1"/>
</dbReference>
<dbReference type="InterPro" id="IPR052895">
    <property type="entry name" value="HetReg/Transcr_Mod"/>
</dbReference>
<dbReference type="InterPro" id="IPR010730">
    <property type="entry name" value="HET"/>
</dbReference>
<evidence type="ECO:0000259" key="1">
    <source>
        <dbReference type="Pfam" id="PF06985"/>
    </source>
</evidence>
<dbReference type="Pfam" id="PF06985">
    <property type="entry name" value="HET"/>
    <property type="match status" value="1"/>
</dbReference>
<dbReference type="EMBL" id="CAAKMV010000123">
    <property type="protein sequence ID" value="VIO56176.1"/>
    <property type="molecule type" value="Genomic_DNA"/>
</dbReference>
<feature type="domain" description="Heterokaryon incompatibility" evidence="1">
    <location>
        <begin position="68"/>
        <end position="233"/>
    </location>
</feature>
<sequence length="925" mass="104346">MAVLDDGKSTTITDNPDAHEMIYTPLDGTRHEIRLLTLHPATEEGDRISCTLSHAKLKPINSSTFPVYEALSYVWGKPDFSELILLNDTYFYITPSLKYALSCLRYKTQPRVLWVDALCINQSDISERNQQVALMREIYSKCERDIAWLDPVVGVAFESDDIYNDTKLVQMETSISKGMELMNTIIKRDSNTLGETLAPYFNGGYRLEYNEEVCLRDLFDLPLLWKRLWVMQELSLAPKLVLMCKGAELDWDSLSALLKDQPYLDAFHMGDSHSFYLPVWSDLFVRIKLIEDQRWLCSSSRQVSSKLMDVLTRFREMESTDPRDRIYSLLGLATDDHGIHADYTKSVPDLYRNTTISLINLSKNLDILCQNPFEAHKGHKALQQEQDALPSWVAEFNSSHRDCAEIIFAQRDIFNAGVKTYETPCQLVGPGSNTLIVRGVILGTIGPILQVRDQDYTARDMLKLYVSEKAILKPKSRTYAPKIGGKTLISGETCLRAFWRTLVKDCTLPPKMRRLRSNEVKSLDKVNMKELSDEAMINVSTICVENDVYSDRSMFSKCLGNILDYSGIKSKFSTLSVGNPYGHYATKHYMFVVTDNGLYVLARPHVEEGDVIAVLNGGKVPMILRKADQVSEKDGTRDTYKVVCPAYVHGFMDGQVKAGVTEGWLKKQDIFSMSYQVPQNGVLPPMPPQGYAMPGPPSQPQSHSMYRPPQHYTSTPLQNHMGGPARYKVTKPTFHSRYECRPDHASTVRLKVSKDPDLSFSAEGVPMGACYLPNSKQVFRSDTKCFKIVIGSPPNVQYIQMVHRGNDDYGWTFMFNLPNTGQPIPMTWKKDNNVTVDGMHASSLSNNNFRLQDPNGQLMAVFTSHTMSLRLSAVGTMQINMDLGPIFEYAVIMSLLSIYEYQKREEDESSTHLNAAAGAAAASSC</sequence>